<dbReference type="AlphaFoldDB" id="A0A4P8XW67"/>
<protein>
    <submittedName>
        <fullName evidence="1">Uncharacterized protein</fullName>
    </submittedName>
</protein>
<dbReference type="EMBL" id="CP039381">
    <property type="protein sequence ID" value="QCT06230.1"/>
    <property type="molecule type" value="Genomic_DNA"/>
</dbReference>
<name>A0A4P8XW67_9FIRM</name>
<organism evidence="1 2">
    <name type="scientific">Ruminococcus bovis</name>
    <dbReference type="NCBI Taxonomy" id="2564099"/>
    <lineage>
        <taxon>Bacteria</taxon>
        <taxon>Bacillati</taxon>
        <taxon>Bacillota</taxon>
        <taxon>Clostridia</taxon>
        <taxon>Eubacteriales</taxon>
        <taxon>Oscillospiraceae</taxon>
        <taxon>Ruminococcus</taxon>
    </lineage>
</organism>
<keyword evidence="2" id="KW-1185">Reference proteome</keyword>
<dbReference type="Proteomes" id="UP000301475">
    <property type="component" value="Chromosome"/>
</dbReference>
<reference evidence="1 2" key="1">
    <citation type="submission" date="2019-04" db="EMBL/GenBank/DDBJ databases">
        <authorList>
            <person name="Embree M."/>
            <person name="Gaffney J.R."/>
        </authorList>
    </citation>
    <scope>NUCLEOTIDE SEQUENCE [LARGE SCALE GENOMIC DNA]</scope>
    <source>
        <strain evidence="1 2">JE7A12</strain>
    </source>
</reference>
<proteinExistence type="predicted"/>
<evidence type="ECO:0000313" key="2">
    <source>
        <dbReference type="Proteomes" id="UP000301475"/>
    </source>
</evidence>
<dbReference type="OrthoDB" id="2628344at2"/>
<gene>
    <name evidence="1" type="ORF">E5Z56_02090</name>
</gene>
<evidence type="ECO:0000313" key="1">
    <source>
        <dbReference type="EMBL" id="QCT06230.1"/>
    </source>
</evidence>
<accession>A0A4P8XW67</accession>
<dbReference type="KEGG" id="ruj:E5Z56_02090"/>
<sequence length="98" mass="11802">MQVNLVFDYYTDVINVPDEIETQIKKYQKKCDKWLYNKDNNHQYWEKDEYGKKLGVGICSDAFVYWLNNFVLNDSKQKAVVLKRNLQEYDSSLPTIFY</sequence>
<dbReference type="RefSeq" id="WP_138156317.1">
    <property type="nucleotide sequence ID" value="NZ_CP039381.1"/>
</dbReference>